<dbReference type="GO" id="GO:0004722">
    <property type="term" value="F:protein serine/threonine phosphatase activity"/>
    <property type="evidence" value="ECO:0007669"/>
    <property type="project" value="UniProtKB-EC"/>
</dbReference>
<feature type="domain" description="PPM-type phosphatase" evidence="10">
    <location>
        <begin position="827"/>
        <end position="983"/>
    </location>
</feature>
<evidence type="ECO:0000256" key="4">
    <source>
        <dbReference type="ARBA" id="ARBA00022723"/>
    </source>
</evidence>
<dbReference type="GO" id="GO:0003676">
    <property type="term" value="F:nucleic acid binding"/>
    <property type="evidence" value="ECO:0007669"/>
    <property type="project" value="InterPro"/>
</dbReference>
<evidence type="ECO:0000256" key="9">
    <source>
        <dbReference type="RuleBase" id="RU003465"/>
    </source>
</evidence>
<keyword evidence="4" id="KW-0479">Metal-binding</keyword>
<dbReference type="Gene3D" id="3.30.420.10">
    <property type="entry name" value="Ribonuclease H-like superfamily/Ribonuclease H"/>
    <property type="match status" value="1"/>
</dbReference>
<dbReference type="Pfam" id="PF13456">
    <property type="entry name" value="RVT_3"/>
    <property type="match status" value="1"/>
</dbReference>
<dbReference type="InterPro" id="IPR044730">
    <property type="entry name" value="RNase_H-like_dom_plant"/>
</dbReference>
<dbReference type="InterPro" id="IPR012337">
    <property type="entry name" value="RNaseH-like_sf"/>
</dbReference>
<dbReference type="EMBL" id="JAAGAX010000004">
    <property type="protein sequence ID" value="KAF2317147.1"/>
    <property type="molecule type" value="Genomic_DNA"/>
</dbReference>
<name>A0A6A6MVN1_HEVBR</name>
<reference evidence="11 12" key="1">
    <citation type="journal article" date="2020" name="Mol. Plant">
        <title>The Chromosome-Based Rubber Tree Genome Provides New Insights into Spurge Genome Evolution and Rubber Biosynthesis.</title>
        <authorList>
            <person name="Liu J."/>
            <person name="Shi C."/>
            <person name="Shi C.C."/>
            <person name="Li W."/>
            <person name="Zhang Q.J."/>
            <person name="Zhang Y."/>
            <person name="Li K."/>
            <person name="Lu H.F."/>
            <person name="Shi C."/>
            <person name="Zhu S.T."/>
            <person name="Xiao Z.Y."/>
            <person name="Nan H."/>
            <person name="Yue Y."/>
            <person name="Zhu X.G."/>
            <person name="Wu Y."/>
            <person name="Hong X.N."/>
            <person name="Fan G.Y."/>
            <person name="Tong Y."/>
            <person name="Zhang D."/>
            <person name="Mao C.L."/>
            <person name="Liu Y.L."/>
            <person name="Hao S.J."/>
            <person name="Liu W.Q."/>
            <person name="Lv M.Q."/>
            <person name="Zhang H.B."/>
            <person name="Liu Y."/>
            <person name="Hu-Tang G.R."/>
            <person name="Wang J.P."/>
            <person name="Wang J.H."/>
            <person name="Sun Y.H."/>
            <person name="Ni S.B."/>
            <person name="Chen W.B."/>
            <person name="Zhang X.C."/>
            <person name="Jiao Y.N."/>
            <person name="Eichler E.E."/>
            <person name="Li G.H."/>
            <person name="Liu X."/>
            <person name="Gao L.Z."/>
        </authorList>
    </citation>
    <scope>NUCLEOTIDE SEQUENCE [LARGE SCALE GENOMIC DNA]</scope>
    <source>
        <strain evidence="12">cv. GT1</strain>
        <tissue evidence="11">Leaf</tissue>
    </source>
</reference>
<gene>
    <name evidence="11" type="ORF">GH714_012179</name>
</gene>
<keyword evidence="7 9" id="KW-0904">Protein phosphatase</keyword>
<evidence type="ECO:0000259" key="10">
    <source>
        <dbReference type="PROSITE" id="PS51746"/>
    </source>
</evidence>
<evidence type="ECO:0000256" key="8">
    <source>
        <dbReference type="ARBA" id="ARBA00023211"/>
    </source>
</evidence>
<dbReference type="Gene3D" id="3.60.10.10">
    <property type="entry name" value="Endonuclease/exonuclease/phosphatase"/>
    <property type="match status" value="1"/>
</dbReference>
<evidence type="ECO:0000256" key="3">
    <source>
        <dbReference type="ARBA" id="ARBA00013081"/>
    </source>
</evidence>
<dbReference type="Proteomes" id="UP000467840">
    <property type="component" value="Chromosome 6"/>
</dbReference>
<comment type="caution">
    <text evidence="11">The sequence shown here is derived from an EMBL/GenBank/DDBJ whole genome shotgun (WGS) entry which is preliminary data.</text>
</comment>
<comment type="cofactor">
    <cofactor evidence="2">
        <name>Mg(2+)</name>
        <dbReference type="ChEBI" id="CHEBI:18420"/>
    </cofactor>
</comment>
<dbReference type="InterPro" id="IPR036691">
    <property type="entry name" value="Endo/exonu/phosph_ase_sf"/>
</dbReference>
<dbReference type="GO" id="GO:0004523">
    <property type="term" value="F:RNA-DNA hybrid ribonuclease activity"/>
    <property type="evidence" value="ECO:0007669"/>
    <property type="project" value="InterPro"/>
</dbReference>
<keyword evidence="8" id="KW-0464">Manganese</keyword>
<dbReference type="SMART" id="SM00332">
    <property type="entry name" value="PP2Cc"/>
    <property type="match status" value="1"/>
</dbReference>
<dbReference type="CDD" id="cd00143">
    <property type="entry name" value="PP2Cc"/>
    <property type="match status" value="1"/>
</dbReference>
<dbReference type="PROSITE" id="PS01032">
    <property type="entry name" value="PPM_1"/>
    <property type="match status" value="1"/>
</dbReference>
<dbReference type="Pfam" id="PF13966">
    <property type="entry name" value="zf-RVT"/>
    <property type="match status" value="1"/>
</dbReference>
<dbReference type="InterPro" id="IPR001932">
    <property type="entry name" value="PPM-type_phosphatase-like_dom"/>
</dbReference>
<dbReference type="GO" id="GO:0046872">
    <property type="term" value="F:metal ion binding"/>
    <property type="evidence" value="ECO:0007669"/>
    <property type="project" value="UniProtKB-KW"/>
</dbReference>
<keyword evidence="6" id="KW-0460">Magnesium</keyword>
<dbReference type="InterPro" id="IPR036397">
    <property type="entry name" value="RNaseH_sf"/>
</dbReference>
<dbReference type="InterPro" id="IPR026960">
    <property type="entry name" value="RVT-Znf"/>
</dbReference>
<dbReference type="SUPFAM" id="SSF53098">
    <property type="entry name" value="Ribonuclease H-like"/>
    <property type="match status" value="1"/>
</dbReference>
<protein>
    <recommendedName>
        <fullName evidence="3">protein-serine/threonine phosphatase</fullName>
        <ecNumber evidence="3">3.1.3.16</ecNumber>
    </recommendedName>
</protein>
<evidence type="ECO:0000256" key="7">
    <source>
        <dbReference type="ARBA" id="ARBA00022912"/>
    </source>
</evidence>
<evidence type="ECO:0000313" key="12">
    <source>
        <dbReference type="Proteomes" id="UP000467840"/>
    </source>
</evidence>
<dbReference type="PANTHER" id="PTHR47074">
    <property type="entry name" value="BNAC02G40300D PROTEIN"/>
    <property type="match status" value="1"/>
</dbReference>
<dbReference type="EC" id="3.1.3.16" evidence="3"/>
<dbReference type="InterPro" id="IPR052929">
    <property type="entry name" value="RNase_H-like_EbsB-rel"/>
</dbReference>
<dbReference type="InterPro" id="IPR005135">
    <property type="entry name" value="Endo/exonuclease/phosphatase"/>
</dbReference>
<proteinExistence type="inferred from homology"/>
<comment type="cofactor">
    <cofactor evidence="1">
        <name>Mn(2+)</name>
        <dbReference type="ChEBI" id="CHEBI:29035"/>
    </cofactor>
</comment>
<evidence type="ECO:0000256" key="6">
    <source>
        <dbReference type="ARBA" id="ARBA00022842"/>
    </source>
</evidence>
<dbReference type="PROSITE" id="PS51746">
    <property type="entry name" value="PPM_2"/>
    <property type="match status" value="1"/>
</dbReference>
<dbReference type="CDD" id="cd06222">
    <property type="entry name" value="RNase_H_like"/>
    <property type="match status" value="1"/>
</dbReference>
<dbReference type="InterPro" id="IPR036457">
    <property type="entry name" value="PPM-type-like_dom_sf"/>
</dbReference>
<dbReference type="AlphaFoldDB" id="A0A6A6MVN1"/>
<evidence type="ECO:0000256" key="5">
    <source>
        <dbReference type="ARBA" id="ARBA00022801"/>
    </source>
</evidence>
<dbReference type="SUPFAM" id="SSF56219">
    <property type="entry name" value="DNase I-like"/>
    <property type="match status" value="1"/>
</dbReference>
<dbReference type="Gene3D" id="3.60.40.10">
    <property type="entry name" value="PPM-type phosphatase domain"/>
    <property type="match status" value="1"/>
</dbReference>
<sequence>MLGEWRITGFYGRPNRNERRASWALLRELASQYSYPWVCCGDFNAILTQDEKRGGNFYPTYLVQDFRDAVLQAGLSDVNMNGYKYTWDNARDDDDWVEAKLDRFLANDDWKRRFALSKAAVLDYSSSDHLPILLQVRIFLPRHSPRLFRFENTWGAESGCREIVEEIWSDPSLGSVLEKLQFCSVRLGEWGDNLRKLYKQEIDDCKRVMGLLRGKRDAHSRESFRMAKSKFLDLLRRKESYWRQRAKEFWLKEGDQNTKFFHRKATIRQRKNRIDRLKDDNGNWCDWSTGLEAMITDYFKNIFTSNAGSSNDIIDLVPALVTDDQNVDLMKPWLPDVAFPMVTTTFDFNFGVYMVSDLITDGAWNIDLVNRVFNERDRKLILSIPLRRSSSIDLQFWKHDKRGSYSVSSAYKLQTQESDTAVGNKKFWKKLWSIPAAPKIRNFLWRAVSGSLPTRSRLCSRHVPTTEVCPLCNVDCESVKHVLVECSFARHVWLASHLGWFSPSTHSFQDWLMRALALFNPNDSATLAYLCWSIWEERNSVVWKSAQPAANSCRLRGLRLKREWDDALVSIRAAIPPTADLPTPQEWKKPGPNWVKLNVDIATNVNSGWTGIGMVVRNEMGSFVACKISRMVGLFSPTIAEIMGVREALSWIKDNNWQNVIVESDNLQVVNVLNSMNVENFSMMGGIVSDCRSLINEISCEILFSHVFRSANGVAHALAQATRSFPNAMEWTLSPPEFDAKQVNQEVESLGNTNINKKQSWPLHCEALHDKMDNWDKDSSLISSSDGISVCSSFPTFGAIQLESICEDRVTLERKQNLATNFIPVLRSGEWSDIGGRLYMEDTHICIGDLAKKFGYNLLREESVSFYGVFDGHGGKSAAHFVRDHLPRVIVEDADFALELEKVVARSFIETDTAFAETCSLESSLSSGTTAITALIFGSSLLVANAGDCRAVLSRRGTAIEMSKDHRPCCVNERTRIESRGIC</sequence>
<comment type="similarity">
    <text evidence="9">Belongs to the PP2C family.</text>
</comment>
<dbReference type="InterPro" id="IPR002156">
    <property type="entry name" value="RNaseH_domain"/>
</dbReference>
<dbReference type="PANTHER" id="PTHR47074:SF11">
    <property type="entry name" value="REVERSE TRANSCRIPTASE-LIKE PROTEIN"/>
    <property type="match status" value="1"/>
</dbReference>
<dbReference type="SUPFAM" id="SSF81606">
    <property type="entry name" value="PP2C-like"/>
    <property type="match status" value="1"/>
</dbReference>
<accession>A0A6A6MVN1</accession>
<dbReference type="InterPro" id="IPR000222">
    <property type="entry name" value="PP2C_BS"/>
</dbReference>
<evidence type="ECO:0000256" key="2">
    <source>
        <dbReference type="ARBA" id="ARBA00001946"/>
    </source>
</evidence>
<dbReference type="Pfam" id="PF03372">
    <property type="entry name" value="Exo_endo_phos"/>
    <property type="match status" value="1"/>
</dbReference>
<evidence type="ECO:0000256" key="1">
    <source>
        <dbReference type="ARBA" id="ARBA00001936"/>
    </source>
</evidence>
<dbReference type="Pfam" id="PF00481">
    <property type="entry name" value="PP2C"/>
    <property type="match status" value="1"/>
</dbReference>
<evidence type="ECO:0000313" key="11">
    <source>
        <dbReference type="EMBL" id="KAF2317147.1"/>
    </source>
</evidence>
<keyword evidence="12" id="KW-1185">Reference proteome</keyword>
<organism evidence="11 12">
    <name type="scientific">Hevea brasiliensis</name>
    <name type="common">Para rubber tree</name>
    <name type="synonym">Siphonia brasiliensis</name>
    <dbReference type="NCBI Taxonomy" id="3981"/>
    <lineage>
        <taxon>Eukaryota</taxon>
        <taxon>Viridiplantae</taxon>
        <taxon>Streptophyta</taxon>
        <taxon>Embryophyta</taxon>
        <taxon>Tracheophyta</taxon>
        <taxon>Spermatophyta</taxon>
        <taxon>Magnoliopsida</taxon>
        <taxon>eudicotyledons</taxon>
        <taxon>Gunneridae</taxon>
        <taxon>Pentapetalae</taxon>
        <taxon>rosids</taxon>
        <taxon>fabids</taxon>
        <taxon>Malpighiales</taxon>
        <taxon>Euphorbiaceae</taxon>
        <taxon>Crotonoideae</taxon>
        <taxon>Micrandreae</taxon>
        <taxon>Hevea</taxon>
    </lineage>
</organism>
<keyword evidence="5 9" id="KW-0378">Hydrolase</keyword>